<dbReference type="Pfam" id="PF00441">
    <property type="entry name" value="Acyl-CoA_dh_1"/>
    <property type="match status" value="1"/>
</dbReference>
<gene>
    <name evidence="10" type="ORF">C4520_18790</name>
</gene>
<dbReference type="FunFam" id="1.10.540.10:FF:000026">
    <property type="entry name" value="Acyl-CoA dehydrogenase medium chain"/>
    <property type="match status" value="1"/>
</dbReference>
<comment type="caution">
    <text evidence="10">The sequence shown here is derived from an EMBL/GenBank/DDBJ whole genome shotgun (WGS) entry which is preliminary data.</text>
</comment>
<dbReference type="Pfam" id="PF02770">
    <property type="entry name" value="Acyl-CoA_dh_M"/>
    <property type="match status" value="1"/>
</dbReference>
<protein>
    <submittedName>
        <fullName evidence="10">Acyl-CoA dehydrogenase</fullName>
    </submittedName>
</protein>
<sequence>MFSFSLNDEQKMLQETAHKFSEQEIRPKAEHHDRTGEFPYEILQKAFDVGLMNETIPEFCGGGGLSTLDSCIINEEMSWGCVGVNTSRSANSLAVTPILIAATDQQKKQFLSPLCEKLTFSAFGLTEPNAGSDAGSVATTAKRVGDEYVLNGTKCFITNGGVAELFTIFASTDRSKGYRGLSAFIVTKDMPGVSAGKEEDKMGQRASNTSEVILEEVRVPKENLLGKEGDGMKIAMMTLDKARPGVAASSVGVARAALEYAINYANQRVQFGKPISANQAIQFMIADMTVKVELARLMTYKSAWQIDNGERNTLHAAIAKLYASDIAMEVTTDAVQIFGGYGYMREYPVEKLMRDAKLLQIYEGTNQVQRMVIAREMLSGK</sequence>
<dbReference type="Gene3D" id="1.10.540.10">
    <property type="entry name" value="Acyl-CoA dehydrogenase/oxidase, N-terminal domain"/>
    <property type="match status" value="1"/>
</dbReference>
<evidence type="ECO:0000256" key="3">
    <source>
        <dbReference type="ARBA" id="ARBA00022630"/>
    </source>
</evidence>
<proteinExistence type="inferred from homology"/>
<comment type="similarity">
    <text evidence="2 6">Belongs to the acyl-CoA dehydrogenase family.</text>
</comment>
<organism evidence="10 11">
    <name type="scientific">Abyssobacteria bacterium (strain SURF_5)</name>
    <dbReference type="NCBI Taxonomy" id="2093360"/>
    <lineage>
        <taxon>Bacteria</taxon>
        <taxon>Pseudomonadati</taxon>
        <taxon>Candidatus Hydrogenedentota</taxon>
        <taxon>Candidatus Abyssobacteria</taxon>
    </lineage>
</organism>
<dbReference type="InterPro" id="IPR006089">
    <property type="entry name" value="Acyl-CoA_DH_CS"/>
</dbReference>
<dbReference type="InterPro" id="IPR009075">
    <property type="entry name" value="AcylCo_DH/oxidase_C"/>
</dbReference>
<evidence type="ECO:0000256" key="1">
    <source>
        <dbReference type="ARBA" id="ARBA00001974"/>
    </source>
</evidence>
<dbReference type="Gene3D" id="2.40.110.10">
    <property type="entry name" value="Butyryl-CoA Dehydrogenase, subunit A, domain 2"/>
    <property type="match status" value="1"/>
</dbReference>
<name>A0A3A4NKT3_ABYX5</name>
<evidence type="ECO:0000313" key="11">
    <source>
        <dbReference type="Proteomes" id="UP000265882"/>
    </source>
</evidence>
<dbReference type="FunFam" id="1.20.140.10:FF:000011">
    <property type="entry name" value="Medium-chain specific acyl-CoA dehydrogenase, mitochondrial"/>
    <property type="match status" value="1"/>
</dbReference>
<dbReference type="GO" id="GO:0050660">
    <property type="term" value="F:flavin adenine dinucleotide binding"/>
    <property type="evidence" value="ECO:0007669"/>
    <property type="project" value="InterPro"/>
</dbReference>
<reference evidence="10 11" key="1">
    <citation type="journal article" date="2017" name="ISME J.">
        <title>Energy and carbon metabolisms in a deep terrestrial subsurface fluid microbial community.</title>
        <authorList>
            <person name="Momper L."/>
            <person name="Jungbluth S.P."/>
            <person name="Lee M.D."/>
            <person name="Amend J.P."/>
        </authorList>
    </citation>
    <scope>NUCLEOTIDE SEQUENCE [LARGE SCALE GENOMIC DNA]</scope>
    <source>
        <strain evidence="10">SURF_5</strain>
    </source>
</reference>
<feature type="domain" description="Acyl-CoA dehydrogenase/oxidase C-terminal" evidence="7">
    <location>
        <begin position="229"/>
        <end position="378"/>
    </location>
</feature>
<evidence type="ECO:0000259" key="8">
    <source>
        <dbReference type="Pfam" id="PF02770"/>
    </source>
</evidence>
<dbReference type="PROSITE" id="PS00072">
    <property type="entry name" value="ACYL_COA_DH_1"/>
    <property type="match status" value="1"/>
</dbReference>
<dbReference type="InterPro" id="IPR037069">
    <property type="entry name" value="AcylCoA_DH/ox_N_sf"/>
</dbReference>
<feature type="domain" description="Acyl-CoA oxidase/dehydrogenase middle" evidence="8">
    <location>
        <begin position="122"/>
        <end position="217"/>
    </location>
</feature>
<keyword evidence="4 6" id="KW-0274">FAD</keyword>
<evidence type="ECO:0000259" key="7">
    <source>
        <dbReference type="Pfam" id="PF00441"/>
    </source>
</evidence>
<dbReference type="Gene3D" id="1.20.140.10">
    <property type="entry name" value="Butyryl-CoA Dehydrogenase, subunit A, domain 3"/>
    <property type="match status" value="1"/>
</dbReference>
<dbReference type="SUPFAM" id="SSF56645">
    <property type="entry name" value="Acyl-CoA dehydrogenase NM domain-like"/>
    <property type="match status" value="1"/>
</dbReference>
<dbReference type="SUPFAM" id="SSF47203">
    <property type="entry name" value="Acyl-CoA dehydrogenase C-terminal domain-like"/>
    <property type="match status" value="1"/>
</dbReference>
<dbReference type="InterPro" id="IPR036250">
    <property type="entry name" value="AcylCo_DH-like_C"/>
</dbReference>
<dbReference type="AlphaFoldDB" id="A0A3A4NKT3"/>
<dbReference type="InterPro" id="IPR013786">
    <property type="entry name" value="AcylCoA_DH/ox_N"/>
</dbReference>
<dbReference type="Proteomes" id="UP000265882">
    <property type="component" value="Unassembled WGS sequence"/>
</dbReference>
<accession>A0A3A4NKT3</accession>
<dbReference type="PROSITE" id="PS00073">
    <property type="entry name" value="ACYL_COA_DH_2"/>
    <property type="match status" value="1"/>
</dbReference>
<evidence type="ECO:0000256" key="5">
    <source>
        <dbReference type="ARBA" id="ARBA00023002"/>
    </source>
</evidence>
<dbReference type="InterPro" id="IPR009100">
    <property type="entry name" value="AcylCoA_DH/oxidase_NM_dom_sf"/>
</dbReference>
<evidence type="ECO:0000256" key="4">
    <source>
        <dbReference type="ARBA" id="ARBA00022827"/>
    </source>
</evidence>
<evidence type="ECO:0000313" key="10">
    <source>
        <dbReference type="EMBL" id="RJP16064.1"/>
    </source>
</evidence>
<dbReference type="GO" id="GO:0003995">
    <property type="term" value="F:acyl-CoA dehydrogenase activity"/>
    <property type="evidence" value="ECO:0007669"/>
    <property type="project" value="InterPro"/>
</dbReference>
<evidence type="ECO:0000259" key="9">
    <source>
        <dbReference type="Pfam" id="PF02771"/>
    </source>
</evidence>
<keyword evidence="5 6" id="KW-0560">Oxidoreductase</keyword>
<keyword evidence="3 6" id="KW-0285">Flavoprotein</keyword>
<dbReference type="PANTHER" id="PTHR43884">
    <property type="entry name" value="ACYL-COA DEHYDROGENASE"/>
    <property type="match status" value="1"/>
</dbReference>
<dbReference type="PANTHER" id="PTHR43884:SF12">
    <property type="entry name" value="ISOVALERYL-COA DEHYDROGENASE, MITOCHONDRIAL-RELATED"/>
    <property type="match status" value="1"/>
</dbReference>
<feature type="domain" description="Acyl-CoA dehydrogenase/oxidase N-terminal" evidence="9">
    <location>
        <begin position="7"/>
        <end position="116"/>
    </location>
</feature>
<comment type="cofactor">
    <cofactor evidence="1 6">
        <name>FAD</name>
        <dbReference type="ChEBI" id="CHEBI:57692"/>
    </cofactor>
</comment>
<evidence type="ECO:0000256" key="6">
    <source>
        <dbReference type="RuleBase" id="RU362125"/>
    </source>
</evidence>
<dbReference type="FunFam" id="2.40.110.10:FF:000001">
    <property type="entry name" value="Acyl-CoA dehydrogenase, mitochondrial"/>
    <property type="match status" value="1"/>
</dbReference>
<dbReference type="InterPro" id="IPR006091">
    <property type="entry name" value="Acyl-CoA_Oxase/DH_mid-dom"/>
</dbReference>
<dbReference type="Pfam" id="PF02771">
    <property type="entry name" value="Acyl-CoA_dh_N"/>
    <property type="match status" value="1"/>
</dbReference>
<dbReference type="PIRSF" id="PIRSF016578">
    <property type="entry name" value="HsaA"/>
    <property type="match status" value="1"/>
</dbReference>
<dbReference type="EMBL" id="QZKU01000128">
    <property type="protein sequence ID" value="RJP16064.1"/>
    <property type="molecule type" value="Genomic_DNA"/>
</dbReference>
<dbReference type="InterPro" id="IPR046373">
    <property type="entry name" value="Acyl-CoA_Oxase/DH_mid-dom_sf"/>
</dbReference>
<evidence type="ECO:0000256" key="2">
    <source>
        <dbReference type="ARBA" id="ARBA00009347"/>
    </source>
</evidence>